<organism evidence="3 4">
    <name type="scientific">Intestinimonas massiliensis</name>
    <name type="common">ex Afouda et al. 2020</name>
    <dbReference type="NCBI Taxonomy" id="1673721"/>
    <lineage>
        <taxon>Bacteria</taxon>
        <taxon>Bacillati</taxon>
        <taxon>Bacillota</taxon>
        <taxon>Clostridia</taxon>
        <taxon>Eubacteriales</taxon>
        <taxon>Intestinimonas</taxon>
    </lineage>
</organism>
<feature type="signal peptide" evidence="1">
    <location>
        <begin position="1"/>
        <end position="19"/>
    </location>
</feature>
<evidence type="ECO:0000313" key="3">
    <source>
        <dbReference type="EMBL" id="MCG4527224.1"/>
    </source>
</evidence>
<accession>A0ABS9M8U3</accession>
<evidence type="ECO:0000256" key="1">
    <source>
        <dbReference type="SAM" id="SignalP"/>
    </source>
</evidence>
<dbReference type="Gene3D" id="3.40.50.720">
    <property type="entry name" value="NAD(P)-binding Rossmann-like Domain"/>
    <property type="match status" value="1"/>
</dbReference>
<sequence>MKKGSGVAAAFFLCPTANAVPTAEGAVQIAMEELPITLHRARVLVLGFGRLGKLAAHRFAALGAKVSVAARKWADLAWAEAYGYGAERIDQLGGWLCAYDLVINTVPGRVLGAGYLADLKPGCLVVDLASKPGGVDLEAASQMGVRVIWALSLPGKVAPVTAGRAIRDTIYHILHELGV</sequence>
<comment type="caution">
    <text evidence="3">The sequence shown here is derived from an EMBL/GenBank/DDBJ whole genome shotgun (WGS) entry which is preliminary data.</text>
</comment>
<dbReference type="InterPro" id="IPR036291">
    <property type="entry name" value="NAD(P)-bd_dom_sf"/>
</dbReference>
<dbReference type="Proteomes" id="UP001200313">
    <property type="component" value="Unassembled WGS sequence"/>
</dbReference>
<dbReference type="SUPFAM" id="SSF51735">
    <property type="entry name" value="NAD(P)-binding Rossmann-fold domains"/>
    <property type="match status" value="1"/>
</dbReference>
<dbReference type="EMBL" id="JAKNJB010000013">
    <property type="protein sequence ID" value="MCG4527224.1"/>
    <property type="molecule type" value="Genomic_DNA"/>
</dbReference>
<evidence type="ECO:0000259" key="2">
    <source>
        <dbReference type="Pfam" id="PF01262"/>
    </source>
</evidence>
<keyword evidence="4" id="KW-1185">Reference proteome</keyword>
<feature type="chain" id="PRO_5045994852" evidence="1">
    <location>
        <begin position="20"/>
        <end position="179"/>
    </location>
</feature>
<protein>
    <submittedName>
        <fullName evidence="3">Dipicolinate synthase</fullName>
    </submittedName>
</protein>
<proteinExistence type="predicted"/>
<dbReference type="Pfam" id="PF01262">
    <property type="entry name" value="AlaDh_PNT_C"/>
    <property type="match status" value="1"/>
</dbReference>
<gene>
    <name evidence="3" type="ORF">L0P79_09050</name>
</gene>
<feature type="domain" description="Alanine dehydrogenase/pyridine nucleotide transhydrogenase NAD(H)-binding" evidence="2">
    <location>
        <begin position="24"/>
        <end position="168"/>
    </location>
</feature>
<keyword evidence="1" id="KW-0732">Signal</keyword>
<dbReference type="InterPro" id="IPR007698">
    <property type="entry name" value="AlaDH/PNT_NAD(H)-bd"/>
</dbReference>
<reference evidence="3 4" key="1">
    <citation type="submission" date="2022-01" db="EMBL/GenBank/DDBJ databases">
        <title>Collection of gut derived symbiotic bacterial strains cultured from healthy donors.</title>
        <authorList>
            <person name="Lin H."/>
            <person name="Kohout C."/>
            <person name="Waligurski E."/>
            <person name="Pamer E.G."/>
        </authorList>
    </citation>
    <scope>NUCLEOTIDE SEQUENCE [LARGE SCALE GENOMIC DNA]</scope>
    <source>
        <strain evidence="3 4">DFI.3.7</strain>
    </source>
</reference>
<name>A0ABS9M8U3_9FIRM</name>
<dbReference type="RefSeq" id="WP_238073995.1">
    <property type="nucleotide sequence ID" value="NZ_JAKNJB010000013.1"/>
</dbReference>
<evidence type="ECO:0000313" key="4">
    <source>
        <dbReference type="Proteomes" id="UP001200313"/>
    </source>
</evidence>